<dbReference type="AlphaFoldDB" id="A0A8S4QCQ6"/>
<proteinExistence type="predicted"/>
<reference evidence="2" key="1">
    <citation type="submission" date="2022-03" db="EMBL/GenBank/DDBJ databases">
        <authorList>
            <person name="Lindestad O."/>
        </authorList>
    </citation>
    <scope>NUCLEOTIDE SEQUENCE</scope>
</reference>
<organism evidence="2 3">
    <name type="scientific">Pararge aegeria aegeria</name>
    <dbReference type="NCBI Taxonomy" id="348720"/>
    <lineage>
        <taxon>Eukaryota</taxon>
        <taxon>Metazoa</taxon>
        <taxon>Ecdysozoa</taxon>
        <taxon>Arthropoda</taxon>
        <taxon>Hexapoda</taxon>
        <taxon>Insecta</taxon>
        <taxon>Pterygota</taxon>
        <taxon>Neoptera</taxon>
        <taxon>Endopterygota</taxon>
        <taxon>Lepidoptera</taxon>
        <taxon>Glossata</taxon>
        <taxon>Ditrysia</taxon>
        <taxon>Papilionoidea</taxon>
        <taxon>Nymphalidae</taxon>
        <taxon>Satyrinae</taxon>
        <taxon>Satyrini</taxon>
        <taxon>Parargina</taxon>
        <taxon>Pararge</taxon>
    </lineage>
</organism>
<protein>
    <submittedName>
        <fullName evidence="2">Jg202 protein</fullName>
    </submittedName>
</protein>
<name>A0A8S4QCQ6_9NEOP</name>
<accession>A0A8S4QCQ6</accession>
<dbReference type="Proteomes" id="UP000838756">
    <property type="component" value="Unassembled WGS sequence"/>
</dbReference>
<comment type="caution">
    <text evidence="2">The sequence shown here is derived from an EMBL/GenBank/DDBJ whole genome shotgun (WGS) entry which is preliminary data.</text>
</comment>
<evidence type="ECO:0000313" key="3">
    <source>
        <dbReference type="Proteomes" id="UP000838756"/>
    </source>
</evidence>
<sequence length="79" mass="9174">MSEATSQPQRHRVPKDGPGPRGVPDCYYTSRVLNSTSRYAKFVRRLRAEEEDQRQGAETKLKELKSKQASSFFMHCERK</sequence>
<keyword evidence="3" id="KW-1185">Reference proteome</keyword>
<feature type="region of interest" description="Disordered" evidence="1">
    <location>
        <begin position="1"/>
        <end position="24"/>
    </location>
</feature>
<dbReference type="OrthoDB" id="75950at2759"/>
<dbReference type="EMBL" id="CAKXAJ010001254">
    <property type="protein sequence ID" value="CAH2207774.1"/>
    <property type="molecule type" value="Genomic_DNA"/>
</dbReference>
<evidence type="ECO:0000256" key="1">
    <source>
        <dbReference type="SAM" id="MobiDB-lite"/>
    </source>
</evidence>
<evidence type="ECO:0000313" key="2">
    <source>
        <dbReference type="EMBL" id="CAH2207774.1"/>
    </source>
</evidence>
<gene>
    <name evidence="2" type="primary">jg202</name>
    <name evidence="2" type="ORF">PAEG_LOCUS394</name>
</gene>